<sequence>MISESMACLGLQSPSLFFPQVITSRTRTPWLGRPPSPSFPCTTASSPCLPQQTRCSIQSPALHRPRRRTLAPPPARCHRSRHCHYSRSPSCLRLSAP</sequence>
<accession>A0A0A8YCT3</accession>
<evidence type="ECO:0000313" key="2">
    <source>
        <dbReference type="EMBL" id="JAD23891.1"/>
    </source>
</evidence>
<reference evidence="2" key="2">
    <citation type="journal article" date="2015" name="Data Brief">
        <title>Shoot transcriptome of the giant reed, Arundo donax.</title>
        <authorList>
            <person name="Barrero R.A."/>
            <person name="Guerrero F.D."/>
            <person name="Moolhuijzen P."/>
            <person name="Goolsby J.A."/>
            <person name="Tidwell J."/>
            <person name="Bellgard S.E."/>
            <person name="Bellgard M.I."/>
        </authorList>
    </citation>
    <scope>NUCLEOTIDE SEQUENCE</scope>
    <source>
        <tissue evidence="2">Shoot tissue taken approximately 20 cm above the soil surface</tissue>
    </source>
</reference>
<feature type="region of interest" description="Disordered" evidence="1">
    <location>
        <begin position="56"/>
        <end position="76"/>
    </location>
</feature>
<name>A0A0A8YCT3_ARUDO</name>
<dbReference type="EMBL" id="GBRH01274004">
    <property type="protein sequence ID" value="JAD23891.1"/>
    <property type="molecule type" value="Transcribed_RNA"/>
</dbReference>
<evidence type="ECO:0000256" key="1">
    <source>
        <dbReference type="SAM" id="MobiDB-lite"/>
    </source>
</evidence>
<dbReference type="AlphaFoldDB" id="A0A0A8YCT3"/>
<proteinExistence type="predicted"/>
<protein>
    <submittedName>
        <fullName evidence="2">Uncharacterized protein</fullName>
    </submittedName>
</protein>
<reference evidence="2" key="1">
    <citation type="submission" date="2014-09" db="EMBL/GenBank/DDBJ databases">
        <authorList>
            <person name="Magalhaes I.L.F."/>
            <person name="Oliveira U."/>
            <person name="Santos F.R."/>
            <person name="Vidigal T.H.D.A."/>
            <person name="Brescovit A.D."/>
            <person name="Santos A.J."/>
        </authorList>
    </citation>
    <scope>NUCLEOTIDE SEQUENCE</scope>
    <source>
        <tissue evidence="2">Shoot tissue taken approximately 20 cm above the soil surface</tissue>
    </source>
</reference>
<organism evidence="2">
    <name type="scientific">Arundo donax</name>
    <name type="common">Giant reed</name>
    <name type="synonym">Donax arundinaceus</name>
    <dbReference type="NCBI Taxonomy" id="35708"/>
    <lineage>
        <taxon>Eukaryota</taxon>
        <taxon>Viridiplantae</taxon>
        <taxon>Streptophyta</taxon>
        <taxon>Embryophyta</taxon>
        <taxon>Tracheophyta</taxon>
        <taxon>Spermatophyta</taxon>
        <taxon>Magnoliopsida</taxon>
        <taxon>Liliopsida</taxon>
        <taxon>Poales</taxon>
        <taxon>Poaceae</taxon>
        <taxon>PACMAD clade</taxon>
        <taxon>Arundinoideae</taxon>
        <taxon>Arundineae</taxon>
        <taxon>Arundo</taxon>
    </lineage>
</organism>